<dbReference type="Gene3D" id="3.30.110.150">
    <property type="entry name" value="SepF-like protein"/>
    <property type="match status" value="1"/>
</dbReference>
<dbReference type="GO" id="GO:0000917">
    <property type="term" value="P:division septum assembly"/>
    <property type="evidence" value="ECO:0007669"/>
    <property type="project" value="UniProtKB-KW"/>
</dbReference>
<dbReference type="HAMAP" id="MF_01197">
    <property type="entry name" value="SepF"/>
    <property type="match status" value="1"/>
</dbReference>
<reference evidence="6" key="1">
    <citation type="submission" date="2023-11" db="EMBL/GenBank/DDBJ databases">
        <title>Scrofimicrobium hongkongense sp. nov., isolated from a patient with peritonitis.</title>
        <authorList>
            <person name="Lao H.Y."/>
            <person name="Wong A.Y.P."/>
            <person name="Ng T.L."/>
            <person name="Wong R.Y.L."/>
            <person name="Yau M.C.Y."/>
            <person name="Lam J.Y.W."/>
            <person name="Siu G.K.H."/>
        </authorList>
    </citation>
    <scope>NUCLEOTIDE SEQUENCE</scope>
    <source>
        <strain evidence="6">R131</strain>
    </source>
</reference>
<evidence type="ECO:0000256" key="2">
    <source>
        <dbReference type="ARBA" id="ARBA00023210"/>
    </source>
</evidence>
<proteinExistence type="inferred from homology"/>
<evidence type="ECO:0000256" key="1">
    <source>
        <dbReference type="ARBA" id="ARBA00022618"/>
    </source>
</evidence>
<comment type="subcellular location">
    <subcellularLocation>
        <location evidence="5">Cytoplasm</location>
    </subcellularLocation>
    <text evidence="5">Localizes to the division site, in a FtsZ-dependent manner.</text>
</comment>
<comment type="subunit">
    <text evidence="5">Homodimer. Interacts with FtsZ.</text>
</comment>
<keyword evidence="3 5" id="KW-0131">Cell cycle</keyword>
<sequence length="155" mass="17499">MAAGLNWALEKMGWRVPEDELIEDDFAPVAEVHEYPFSAFEQTVQEEAPVKTSIERDSYLSESAAQDDRRRIVTVHPRSFSDARVVAESFRDGIPVIMNLTDMDDSEARRIIDFAAGLTFGLRGEIERVTTRVFLLSPEDTVVSNSRVGRTASYR</sequence>
<evidence type="ECO:0000256" key="5">
    <source>
        <dbReference type="HAMAP-Rule" id="MF_01197"/>
    </source>
</evidence>
<comment type="similarity">
    <text evidence="5">Belongs to the SepF family.</text>
</comment>
<dbReference type="EMBL" id="CP138335">
    <property type="protein sequence ID" value="XBW07355.1"/>
    <property type="molecule type" value="Genomic_DNA"/>
</dbReference>
<dbReference type="GO" id="GO:0043093">
    <property type="term" value="P:FtsZ-dependent cytokinesis"/>
    <property type="evidence" value="ECO:0007669"/>
    <property type="project" value="UniProtKB-UniRule"/>
</dbReference>
<keyword evidence="5" id="KW-0963">Cytoplasm</keyword>
<keyword evidence="2 5" id="KW-0717">Septation</keyword>
<evidence type="ECO:0000313" key="6">
    <source>
        <dbReference type="EMBL" id="XBW07355.1"/>
    </source>
</evidence>
<comment type="function">
    <text evidence="4 5">Cell division protein that is part of the divisome complex and is recruited early to the Z-ring. Probably stimulates Z-ring formation, perhaps through the cross-linking of FtsZ protofilaments. Its function overlaps with FtsA.</text>
</comment>
<dbReference type="RefSeq" id="WP_350257561.1">
    <property type="nucleotide sequence ID" value="NZ_CP138335.1"/>
</dbReference>
<dbReference type="KEGG" id="sapp:SAC06_06805"/>
<dbReference type="PANTHER" id="PTHR35798:SF1">
    <property type="entry name" value="CELL DIVISION PROTEIN SEPF"/>
    <property type="match status" value="1"/>
</dbReference>
<organism evidence="6">
    <name type="scientific">Scrofimicrobium appendicitidis</name>
    <dbReference type="NCBI Taxonomy" id="3079930"/>
    <lineage>
        <taxon>Bacteria</taxon>
        <taxon>Bacillati</taxon>
        <taxon>Actinomycetota</taxon>
        <taxon>Actinomycetes</taxon>
        <taxon>Actinomycetales</taxon>
        <taxon>Actinomycetaceae</taxon>
        <taxon>Scrofimicrobium</taxon>
    </lineage>
</organism>
<dbReference type="InterPro" id="IPR038594">
    <property type="entry name" value="SepF-like_sf"/>
</dbReference>
<dbReference type="GO" id="GO:0005737">
    <property type="term" value="C:cytoplasm"/>
    <property type="evidence" value="ECO:0007669"/>
    <property type="project" value="UniProtKB-SubCell"/>
</dbReference>
<dbReference type="Pfam" id="PF04472">
    <property type="entry name" value="SepF"/>
    <property type="match status" value="1"/>
</dbReference>
<evidence type="ECO:0000256" key="3">
    <source>
        <dbReference type="ARBA" id="ARBA00023306"/>
    </source>
</evidence>
<evidence type="ECO:0000256" key="4">
    <source>
        <dbReference type="ARBA" id="ARBA00044936"/>
    </source>
</evidence>
<dbReference type="AlphaFoldDB" id="A0AAU7V4Y2"/>
<dbReference type="InterPro" id="IPR007561">
    <property type="entry name" value="Cell_div_SepF/SepF-rel"/>
</dbReference>
<gene>
    <name evidence="5" type="primary">sepF</name>
    <name evidence="6" type="ORF">SAC06_06805</name>
</gene>
<dbReference type="InterPro" id="IPR023052">
    <property type="entry name" value="Cell_div_SepF"/>
</dbReference>
<dbReference type="PANTHER" id="PTHR35798">
    <property type="entry name" value="CELL DIVISION PROTEIN SEPF"/>
    <property type="match status" value="1"/>
</dbReference>
<keyword evidence="1 5" id="KW-0132">Cell division</keyword>
<protein>
    <recommendedName>
        <fullName evidence="5">Cell division protein SepF</fullName>
    </recommendedName>
</protein>
<name>A0AAU7V4Y2_9ACTO</name>
<accession>A0AAU7V4Y2</accession>